<gene>
    <name evidence="3" type="ORF">E4634_17150</name>
</gene>
<dbReference type="OrthoDB" id="118896at2"/>
<dbReference type="EMBL" id="SRLE01000012">
    <property type="protein sequence ID" value="TGD71840.1"/>
    <property type="molecule type" value="Genomic_DNA"/>
</dbReference>
<dbReference type="PROSITE" id="PS51257">
    <property type="entry name" value="PROKAR_LIPOPROTEIN"/>
    <property type="match status" value="1"/>
</dbReference>
<keyword evidence="4" id="KW-1185">Reference proteome</keyword>
<protein>
    <submittedName>
        <fullName evidence="3">DUF4136 domain-containing protein</fullName>
    </submittedName>
</protein>
<evidence type="ECO:0000256" key="1">
    <source>
        <dbReference type="SAM" id="SignalP"/>
    </source>
</evidence>
<organism evidence="3 4">
    <name type="scientific">Mangrovimicrobium sediminis</name>
    <dbReference type="NCBI Taxonomy" id="2562682"/>
    <lineage>
        <taxon>Bacteria</taxon>
        <taxon>Pseudomonadati</taxon>
        <taxon>Pseudomonadota</taxon>
        <taxon>Gammaproteobacteria</taxon>
        <taxon>Cellvibrionales</taxon>
        <taxon>Halieaceae</taxon>
        <taxon>Mangrovimicrobium</taxon>
    </lineage>
</organism>
<keyword evidence="1" id="KW-0732">Signal</keyword>
<dbReference type="Proteomes" id="UP000298050">
    <property type="component" value="Unassembled WGS sequence"/>
</dbReference>
<dbReference type="Gene3D" id="3.30.160.670">
    <property type="match status" value="1"/>
</dbReference>
<comment type="caution">
    <text evidence="3">The sequence shown here is derived from an EMBL/GenBank/DDBJ whole genome shotgun (WGS) entry which is preliminary data.</text>
</comment>
<accession>A0A4Z0LX68</accession>
<proteinExistence type="predicted"/>
<dbReference type="Pfam" id="PF13590">
    <property type="entry name" value="DUF4136"/>
    <property type="match status" value="1"/>
</dbReference>
<name>A0A4Z0LX68_9GAMM</name>
<sequence>MIRALRNLSRSLVLISAVALLAACASTPTPVVDYKPDYDFSGVKNIGFLDESGKVSGDNPLLLSDMQIDRIDSALANELGNKGFTIVQDAQQADLLLSWHLATQNKTDVNTYETPAMGVGYGSYGRYNRYSMYSCWNCTNTEVQVRNYTEGTFIVDMIDPRQDKSVWRSVTQTKLKGKRGEDPADYTAAAAVVLGGFPPGLLPAQ</sequence>
<evidence type="ECO:0000313" key="3">
    <source>
        <dbReference type="EMBL" id="TGD71840.1"/>
    </source>
</evidence>
<evidence type="ECO:0000313" key="4">
    <source>
        <dbReference type="Proteomes" id="UP000298050"/>
    </source>
</evidence>
<feature type="signal peptide" evidence="1">
    <location>
        <begin position="1"/>
        <end position="25"/>
    </location>
</feature>
<dbReference type="RefSeq" id="WP_135445884.1">
    <property type="nucleotide sequence ID" value="NZ_SRLE01000012.1"/>
</dbReference>
<dbReference type="InterPro" id="IPR025411">
    <property type="entry name" value="DUF4136"/>
</dbReference>
<dbReference type="AlphaFoldDB" id="A0A4Z0LX68"/>
<feature type="domain" description="DUF4136" evidence="2">
    <location>
        <begin position="31"/>
        <end position="199"/>
    </location>
</feature>
<reference evidence="3 4" key="1">
    <citation type="submission" date="2019-04" db="EMBL/GenBank/DDBJ databases">
        <title>Taxonomy of novel Haliea sp. from mangrove soil of West Coast of India.</title>
        <authorList>
            <person name="Verma A."/>
            <person name="Kumar P."/>
            <person name="Krishnamurthi S."/>
        </authorList>
    </citation>
    <scope>NUCLEOTIDE SEQUENCE [LARGE SCALE GENOMIC DNA]</scope>
    <source>
        <strain evidence="3 4">SAOS-164</strain>
    </source>
</reference>
<feature type="chain" id="PRO_5021347312" evidence="1">
    <location>
        <begin position="26"/>
        <end position="205"/>
    </location>
</feature>
<evidence type="ECO:0000259" key="2">
    <source>
        <dbReference type="Pfam" id="PF13590"/>
    </source>
</evidence>